<evidence type="ECO:0000313" key="2">
    <source>
        <dbReference type="EMBL" id="SYX85549.1"/>
    </source>
</evidence>
<sequence>MNGSQQNQFMQEEDLLYTILADLKRTSREYTTGVTEAACPVVRQMFTDLTHSTLTMQGQLFTLMEKNNMYSVASPALRQELDKQVKDSQQLQMKSNQFVQQKLGQAGYGHYQQHAHQQQEHHQGNYNQYM</sequence>
<feature type="region of interest" description="Disordered" evidence="1">
    <location>
        <begin position="109"/>
        <end position="130"/>
    </location>
</feature>
<dbReference type="EMBL" id="LS992241">
    <property type="protein sequence ID" value="SYX85549.1"/>
    <property type="molecule type" value="Genomic_DNA"/>
</dbReference>
<reference evidence="3" key="1">
    <citation type="submission" date="2018-08" db="EMBL/GenBank/DDBJ databases">
        <authorList>
            <person name="Chevrot R."/>
        </authorList>
    </citation>
    <scope>NUCLEOTIDE SEQUENCE [LARGE SCALE GENOMIC DNA]</scope>
</reference>
<gene>
    <name evidence="2" type="ORF">PBLR_13971</name>
</gene>
<accession>A0A383RGT9</accession>
<protein>
    <submittedName>
        <fullName evidence="2">Coat F domain-containing protein</fullName>
    </submittedName>
</protein>
<name>A0A383RGT9_PAEAL</name>
<dbReference type="Pfam" id="PF07875">
    <property type="entry name" value="Coat_F"/>
    <property type="match status" value="1"/>
</dbReference>
<organism evidence="2 3">
    <name type="scientific">Paenibacillus alvei</name>
    <name type="common">Bacillus alvei</name>
    <dbReference type="NCBI Taxonomy" id="44250"/>
    <lineage>
        <taxon>Bacteria</taxon>
        <taxon>Bacillati</taxon>
        <taxon>Bacillota</taxon>
        <taxon>Bacilli</taxon>
        <taxon>Bacillales</taxon>
        <taxon>Paenibacillaceae</taxon>
        <taxon>Paenibacillus</taxon>
    </lineage>
</organism>
<proteinExistence type="predicted"/>
<evidence type="ECO:0000256" key="1">
    <source>
        <dbReference type="SAM" id="MobiDB-lite"/>
    </source>
</evidence>
<evidence type="ECO:0000313" key="3">
    <source>
        <dbReference type="Proteomes" id="UP000304148"/>
    </source>
</evidence>
<dbReference type="AlphaFoldDB" id="A0A383RGT9"/>
<dbReference type="InterPro" id="IPR012851">
    <property type="entry name" value="Spore_coat_CotF-like"/>
</dbReference>
<dbReference type="Proteomes" id="UP000304148">
    <property type="component" value="Chromosome"/>
</dbReference>
<dbReference type="RefSeq" id="WP_138187340.1">
    <property type="nucleotide sequence ID" value="NZ_LS992241.1"/>
</dbReference>